<evidence type="ECO:0000313" key="2">
    <source>
        <dbReference type="Proteomes" id="UP001152467"/>
    </source>
</evidence>
<gene>
    <name evidence="1" type="ORF">PSECIP111854_00914</name>
</gene>
<accession>A0A9W4VNM3</accession>
<comment type="caution">
    <text evidence="1">The sequence shown here is derived from an EMBL/GenBank/DDBJ whole genome shotgun (WGS) entry which is preliminary data.</text>
</comment>
<sequence length="270" mass="30746">MELDAKITAALIGIFGLLLASVLSAAGYFYRSVLDSKRSARVVLYMLFEIRYVVKQELSCPITEADESFDRFHKHMQPFKIDEEIRLIEPLMKSKLESANTGIKKASVDGVLERMIEPYEESLKELAQKSPVLAFKLKGIQKHLASAQTRIDLIKNLPEFHKELLDGFPGKLTGPLPERISNLINKAASDSTLEIKQNIMEEIEQNIMLVAKHCSIIDKHRSKKLLSIKEEDLNLEYYQNVDEYFNEFTSELMAIAKEELDAIDRKAPVS</sequence>
<dbReference type="RefSeq" id="WP_261625857.1">
    <property type="nucleotide sequence ID" value="NZ_CAMAPC010000002.1"/>
</dbReference>
<name>A0A9W4VNM3_9GAMM</name>
<evidence type="ECO:0000313" key="1">
    <source>
        <dbReference type="EMBL" id="CAH9052170.1"/>
    </source>
</evidence>
<dbReference type="AlphaFoldDB" id="A0A9W4VNM3"/>
<dbReference type="Proteomes" id="UP001152467">
    <property type="component" value="Unassembled WGS sequence"/>
</dbReference>
<keyword evidence="2" id="KW-1185">Reference proteome</keyword>
<proteinExistence type="predicted"/>
<protein>
    <submittedName>
        <fullName evidence="1">Uncharacterized protein</fullName>
    </submittedName>
</protein>
<organism evidence="1 2">
    <name type="scientific">Pseudoalteromonas holothuriae</name>
    <dbReference type="NCBI Taxonomy" id="2963714"/>
    <lineage>
        <taxon>Bacteria</taxon>
        <taxon>Pseudomonadati</taxon>
        <taxon>Pseudomonadota</taxon>
        <taxon>Gammaproteobacteria</taxon>
        <taxon>Alteromonadales</taxon>
        <taxon>Pseudoalteromonadaceae</taxon>
        <taxon>Pseudoalteromonas</taxon>
    </lineage>
</organism>
<reference evidence="1" key="1">
    <citation type="submission" date="2022-07" db="EMBL/GenBank/DDBJ databases">
        <authorList>
            <person name="Criscuolo A."/>
        </authorList>
    </citation>
    <scope>NUCLEOTIDE SEQUENCE</scope>
    <source>
        <strain evidence="1">CIP111854</strain>
    </source>
</reference>
<dbReference type="EMBL" id="CAMAPC010000002">
    <property type="protein sequence ID" value="CAH9052170.1"/>
    <property type="molecule type" value="Genomic_DNA"/>
</dbReference>